<dbReference type="SUPFAM" id="SSF52540">
    <property type="entry name" value="P-loop containing nucleoside triphosphate hydrolases"/>
    <property type="match status" value="1"/>
</dbReference>
<dbReference type="Gene3D" id="3.40.50.300">
    <property type="entry name" value="P-loop containing nucleotide triphosphate hydrolases"/>
    <property type="match status" value="1"/>
</dbReference>
<dbReference type="InterPro" id="IPR036425">
    <property type="entry name" value="MoaB/Mog-like_dom_sf"/>
</dbReference>
<dbReference type="RefSeq" id="WP_228848499.1">
    <property type="nucleotide sequence ID" value="NZ_JADCKQ010000005.1"/>
</dbReference>
<dbReference type="SUPFAM" id="SSF63882">
    <property type="entry name" value="MoeA N-terminal region -like"/>
    <property type="match status" value="1"/>
</dbReference>
<dbReference type="NCBIfam" id="TIGR00176">
    <property type="entry name" value="mobB"/>
    <property type="match status" value="1"/>
</dbReference>
<dbReference type="PANTHER" id="PTHR10192:SF5">
    <property type="entry name" value="GEPHYRIN"/>
    <property type="match status" value="1"/>
</dbReference>
<evidence type="ECO:0000256" key="6">
    <source>
        <dbReference type="RuleBase" id="RU365090"/>
    </source>
</evidence>
<dbReference type="InterPro" id="IPR027417">
    <property type="entry name" value="P-loop_NTPase"/>
</dbReference>
<dbReference type="GO" id="GO:0005829">
    <property type="term" value="C:cytosol"/>
    <property type="evidence" value="ECO:0007669"/>
    <property type="project" value="TreeGrafter"/>
</dbReference>
<comment type="pathway">
    <text evidence="2 6">Cofactor biosynthesis; molybdopterin biosynthesis.</text>
</comment>
<evidence type="ECO:0000256" key="4">
    <source>
        <dbReference type="ARBA" id="ARBA00023150"/>
    </source>
</evidence>
<dbReference type="Gene3D" id="3.90.105.10">
    <property type="entry name" value="Molybdopterin biosynthesis moea protein, domain 2"/>
    <property type="match status" value="1"/>
</dbReference>
<dbReference type="NCBIfam" id="TIGR00177">
    <property type="entry name" value="molyb_syn"/>
    <property type="match status" value="1"/>
</dbReference>
<evidence type="ECO:0000313" key="8">
    <source>
        <dbReference type="EMBL" id="MBI1493672.1"/>
    </source>
</evidence>
<keyword evidence="6" id="KW-0500">Molybdenum</keyword>
<keyword evidence="9" id="KW-1185">Reference proteome</keyword>
<dbReference type="InterPro" id="IPR008284">
    <property type="entry name" value="MoCF_biosynth_CS"/>
</dbReference>
<dbReference type="UniPathway" id="UPA00344"/>
<comment type="cofactor">
    <cofactor evidence="6">
        <name>Mg(2+)</name>
        <dbReference type="ChEBI" id="CHEBI:18420"/>
    </cofactor>
</comment>
<dbReference type="FunFam" id="3.40.980.10:FF:000001">
    <property type="entry name" value="Molybdopterin molybdenumtransferase"/>
    <property type="match status" value="1"/>
</dbReference>
<keyword evidence="6" id="KW-0808">Transferase</keyword>
<dbReference type="InterPro" id="IPR005110">
    <property type="entry name" value="MoeA_linker/N"/>
</dbReference>
<dbReference type="Gene3D" id="2.40.340.10">
    <property type="entry name" value="MoeA, C-terminal, domain IV"/>
    <property type="match status" value="1"/>
</dbReference>
<name>A0A8J7LVY7_9RHOB</name>
<dbReference type="CDD" id="cd03116">
    <property type="entry name" value="MobB"/>
    <property type="match status" value="1"/>
</dbReference>
<comment type="catalytic activity">
    <reaction evidence="5">
        <text>adenylyl-molybdopterin + molybdate = Mo-molybdopterin + AMP + H(+)</text>
        <dbReference type="Rhea" id="RHEA:35047"/>
        <dbReference type="ChEBI" id="CHEBI:15378"/>
        <dbReference type="ChEBI" id="CHEBI:36264"/>
        <dbReference type="ChEBI" id="CHEBI:62727"/>
        <dbReference type="ChEBI" id="CHEBI:71302"/>
        <dbReference type="ChEBI" id="CHEBI:456215"/>
        <dbReference type="EC" id="2.10.1.1"/>
    </reaction>
</comment>
<proteinExistence type="inferred from homology"/>
<dbReference type="Pfam" id="PF03454">
    <property type="entry name" value="MoeA_C"/>
    <property type="match status" value="1"/>
</dbReference>
<protein>
    <recommendedName>
        <fullName evidence="6">Molybdopterin molybdenumtransferase</fullName>
        <ecNumber evidence="6">2.10.1.1</ecNumber>
    </recommendedName>
</protein>
<dbReference type="InterPro" id="IPR005111">
    <property type="entry name" value="MoeA_C_domain_IV"/>
</dbReference>
<dbReference type="InterPro" id="IPR004435">
    <property type="entry name" value="MobB_dom"/>
</dbReference>
<organism evidence="8 9">
    <name type="scientific">Halocynthiibacter styelae</name>
    <dbReference type="NCBI Taxonomy" id="2761955"/>
    <lineage>
        <taxon>Bacteria</taxon>
        <taxon>Pseudomonadati</taxon>
        <taxon>Pseudomonadota</taxon>
        <taxon>Alphaproteobacteria</taxon>
        <taxon>Rhodobacterales</taxon>
        <taxon>Paracoccaceae</taxon>
        <taxon>Halocynthiibacter</taxon>
    </lineage>
</organism>
<dbReference type="InterPro" id="IPR036688">
    <property type="entry name" value="MoeA_C_domain_IV_sf"/>
</dbReference>
<gene>
    <name evidence="8" type="ORF">H1D41_08515</name>
</gene>
<comment type="caution">
    <text evidence="8">The sequence shown here is derived from an EMBL/GenBank/DDBJ whole genome shotgun (WGS) entry which is preliminary data.</text>
</comment>
<dbReference type="EMBL" id="JADCKQ010000005">
    <property type="protein sequence ID" value="MBI1493672.1"/>
    <property type="molecule type" value="Genomic_DNA"/>
</dbReference>
<dbReference type="SMART" id="SM00852">
    <property type="entry name" value="MoCF_biosynth"/>
    <property type="match status" value="1"/>
</dbReference>
<dbReference type="GO" id="GO:0046872">
    <property type="term" value="F:metal ion binding"/>
    <property type="evidence" value="ECO:0007669"/>
    <property type="project" value="UniProtKB-UniRule"/>
</dbReference>
<dbReference type="InterPro" id="IPR038987">
    <property type="entry name" value="MoeA-like"/>
</dbReference>
<feature type="domain" description="MoaB/Mog" evidence="7">
    <location>
        <begin position="366"/>
        <end position="503"/>
    </location>
</feature>
<dbReference type="AlphaFoldDB" id="A0A8J7LVY7"/>
<keyword evidence="6" id="KW-0479">Metal-binding</keyword>
<dbReference type="GO" id="GO:0061599">
    <property type="term" value="F:molybdopterin molybdotransferase activity"/>
    <property type="evidence" value="ECO:0007669"/>
    <property type="project" value="UniProtKB-UniRule"/>
</dbReference>
<evidence type="ECO:0000313" key="9">
    <source>
        <dbReference type="Proteomes" id="UP000640583"/>
    </source>
</evidence>
<dbReference type="Pfam" id="PF00994">
    <property type="entry name" value="MoCF_biosynth"/>
    <property type="match status" value="1"/>
</dbReference>
<comment type="function">
    <text evidence="1 6">Catalyzes the insertion of molybdate into adenylated molybdopterin with the concomitant release of AMP.</text>
</comment>
<sequence length="589" mass="62219">MKIFGVTGWKNAGKTGLMERLIAEFTARGLKVSSIKHAHHTTDVDQPGRDSYRHREAGAGEVFLSSKHRWALMGELRGADEPSLPELLARLAPCDLVLVEGFKREPHSKVECIRAVNDHPMIAAEDGTVKVIASDADLPDAPCPVIDLDDTAAIADFIALALGFTTTPAPADAPAPLKNDCFALPPGVTWTPVDTALAHLRDNLTVTCATETLPLWDAAGRYLAQDVTALRASPPADNSAVDGYGFAASALGDPVTALSLSDGRAAAGDPHTDPVPHGQAIRILTGALTPPGIDTVIMEEDVDLTDGQVRFQGRIKPGANVRKMGEDIAAGALALAKGTRLDAAALGLLTSLGIAEVTVRKPLRVGVLSTGDELAKPGETIDPARTYDANRPMLLEMIRAWGHLPVDLGHAPDNRDTLRATLDAAAAQADVILTSGGASQGDEDHMSALLTESGAMQLWRIAMKPGRPLALGLWNNTPVFGLPGNPVAAFVTALMFARPACLQLAGGQWQEPQSFSLPAAFSKKKKPGRREFQRGKITPDGRVELFANEGSGRISGLTWADGIVDIAEDTTEITPGAPVKFIPWGSFGL</sequence>
<dbReference type="NCBIfam" id="NF011060">
    <property type="entry name" value="PRK14491.1"/>
    <property type="match status" value="1"/>
</dbReference>
<dbReference type="NCBIfam" id="NF045515">
    <property type="entry name" value="Glp_gephyrin"/>
    <property type="match status" value="1"/>
</dbReference>
<evidence type="ECO:0000256" key="1">
    <source>
        <dbReference type="ARBA" id="ARBA00002901"/>
    </source>
</evidence>
<reference evidence="8" key="1">
    <citation type="submission" date="2020-10" db="EMBL/GenBank/DDBJ databases">
        <title>Paenihalocynthiibacter styelae gen. nov., sp. nov., isolated from stalked sea squirt Styela clava.</title>
        <authorList>
            <person name="Kim Y.-O."/>
            <person name="Yoon J.-H."/>
        </authorList>
    </citation>
    <scope>NUCLEOTIDE SEQUENCE</scope>
    <source>
        <strain evidence="8">MYP1-1</strain>
    </source>
</reference>
<dbReference type="PANTHER" id="PTHR10192">
    <property type="entry name" value="MOLYBDOPTERIN BIOSYNTHESIS PROTEIN"/>
    <property type="match status" value="1"/>
</dbReference>
<dbReference type="InterPro" id="IPR001453">
    <property type="entry name" value="MoaB/Mog_dom"/>
</dbReference>
<dbReference type="Proteomes" id="UP000640583">
    <property type="component" value="Unassembled WGS sequence"/>
</dbReference>
<dbReference type="Pfam" id="PF03453">
    <property type="entry name" value="MoeA_N"/>
    <property type="match status" value="1"/>
</dbReference>
<dbReference type="Pfam" id="PF03205">
    <property type="entry name" value="MobB"/>
    <property type="match status" value="1"/>
</dbReference>
<dbReference type="SUPFAM" id="SSF53218">
    <property type="entry name" value="Molybdenum cofactor biosynthesis proteins"/>
    <property type="match status" value="1"/>
</dbReference>
<evidence type="ECO:0000256" key="3">
    <source>
        <dbReference type="ARBA" id="ARBA00010763"/>
    </source>
</evidence>
<dbReference type="EC" id="2.10.1.1" evidence="6"/>
<keyword evidence="4 6" id="KW-0501">Molybdenum cofactor biosynthesis</keyword>
<dbReference type="SUPFAM" id="SSF63867">
    <property type="entry name" value="MoeA C-terminal domain-like"/>
    <property type="match status" value="1"/>
</dbReference>
<dbReference type="GO" id="GO:0005525">
    <property type="term" value="F:GTP binding"/>
    <property type="evidence" value="ECO:0007669"/>
    <property type="project" value="InterPro"/>
</dbReference>
<dbReference type="Gene3D" id="3.40.980.10">
    <property type="entry name" value="MoaB/Mog-like domain"/>
    <property type="match status" value="1"/>
</dbReference>
<dbReference type="InterPro" id="IPR036135">
    <property type="entry name" value="MoeA_linker/N_sf"/>
</dbReference>
<comment type="similarity">
    <text evidence="3 6">Belongs to the MoeA family.</text>
</comment>
<evidence type="ECO:0000259" key="7">
    <source>
        <dbReference type="SMART" id="SM00852"/>
    </source>
</evidence>
<evidence type="ECO:0000256" key="5">
    <source>
        <dbReference type="ARBA" id="ARBA00047317"/>
    </source>
</evidence>
<keyword evidence="6" id="KW-0460">Magnesium</keyword>
<dbReference type="CDD" id="cd00887">
    <property type="entry name" value="MoeA"/>
    <property type="match status" value="1"/>
</dbReference>
<dbReference type="GO" id="GO:0006777">
    <property type="term" value="P:Mo-molybdopterin cofactor biosynthetic process"/>
    <property type="evidence" value="ECO:0007669"/>
    <property type="project" value="UniProtKB-UniRule"/>
</dbReference>
<evidence type="ECO:0000256" key="2">
    <source>
        <dbReference type="ARBA" id="ARBA00005046"/>
    </source>
</evidence>
<accession>A0A8J7LVY7</accession>
<dbReference type="PROSITE" id="PS01079">
    <property type="entry name" value="MOCF_BIOSYNTHESIS_2"/>
    <property type="match status" value="1"/>
</dbReference>
<dbReference type="Gene3D" id="2.170.190.11">
    <property type="entry name" value="Molybdopterin biosynthesis moea protein, domain 3"/>
    <property type="match status" value="1"/>
</dbReference>